<dbReference type="SUPFAM" id="SSF69179">
    <property type="entry name" value="Integrin domains"/>
    <property type="match status" value="1"/>
</dbReference>
<dbReference type="WBParaSite" id="Minc3s06606g40058">
    <property type="protein sequence ID" value="Minc3s06606g40058"/>
    <property type="gene ID" value="Minc3s06606g40058"/>
</dbReference>
<feature type="transmembrane region" description="Helical" evidence="5">
    <location>
        <begin position="95"/>
        <end position="121"/>
    </location>
</feature>
<evidence type="ECO:0000256" key="2">
    <source>
        <dbReference type="ARBA" id="ARBA00023037"/>
    </source>
</evidence>
<evidence type="ECO:0000256" key="4">
    <source>
        <dbReference type="ARBA" id="ARBA00023180"/>
    </source>
</evidence>
<evidence type="ECO:0000256" key="5">
    <source>
        <dbReference type="SAM" id="Phobius"/>
    </source>
</evidence>
<dbReference type="GO" id="GO:0033627">
    <property type="term" value="P:cell adhesion mediated by integrin"/>
    <property type="evidence" value="ECO:0007669"/>
    <property type="project" value="TreeGrafter"/>
</dbReference>
<dbReference type="Pfam" id="PF20806">
    <property type="entry name" value="Integrin_A_Ig_3"/>
    <property type="match status" value="1"/>
</dbReference>
<evidence type="ECO:0000256" key="3">
    <source>
        <dbReference type="ARBA" id="ARBA00023136"/>
    </source>
</evidence>
<dbReference type="InterPro" id="IPR048286">
    <property type="entry name" value="Integrin_alpha_Ig-like_3"/>
</dbReference>
<evidence type="ECO:0000256" key="1">
    <source>
        <dbReference type="ARBA" id="ARBA00004479"/>
    </source>
</evidence>
<protein>
    <recommendedName>
        <fullName evidence="6">Integrin alpha third immunoglobulin-like domain-containing protein</fullName>
    </recommendedName>
</protein>
<comment type="subcellular location">
    <subcellularLocation>
        <location evidence="1">Membrane</location>
        <topology evidence="1">Single-pass type I membrane protein</topology>
    </subcellularLocation>
</comment>
<organism evidence="7 8">
    <name type="scientific">Meloidogyne incognita</name>
    <name type="common">Southern root-knot nematode worm</name>
    <name type="synonym">Oxyuris incognita</name>
    <dbReference type="NCBI Taxonomy" id="6306"/>
    <lineage>
        <taxon>Eukaryota</taxon>
        <taxon>Metazoa</taxon>
        <taxon>Ecdysozoa</taxon>
        <taxon>Nematoda</taxon>
        <taxon>Chromadorea</taxon>
        <taxon>Rhabditida</taxon>
        <taxon>Tylenchina</taxon>
        <taxon>Tylenchomorpha</taxon>
        <taxon>Tylenchoidea</taxon>
        <taxon>Meloidogynidae</taxon>
        <taxon>Meloidogyninae</taxon>
        <taxon>Meloidogyne</taxon>
        <taxon>Meloidogyne incognita group</taxon>
    </lineage>
</organism>
<dbReference type="GO" id="GO:0007160">
    <property type="term" value="P:cell-matrix adhesion"/>
    <property type="evidence" value="ECO:0007669"/>
    <property type="project" value="TreeGrafter"/>
</dbReference>
<dbReference type="PANTHER" id="PTHR23220">
    <property type="entry name" value="INTEGRIN ALPHA"/>
    <property type="match status" value="1"/>
</dbReference>
<dbReference type="GO" id="GO:0007229">
    <property type="term" value="P:integrin-mediated signaling pathway"/>
    <property type="evidence" value="ECO:0007669"/>
    <property type="project" value="UniProtKB-KW"/>
</dbReference>
<name>A0A914NHX8_MELIC</name>
<reference evidence="8" key="1">
    <citation type="submission" date="2022-11" db="UniProtKB">
        <authorList>
            <consortium name="WormBaseParasite"/>
        </authorList>
    </citation>
    <scope>IDENTIFICATION</scope>
</reference>
<dbReference type="AlphaFoldDB" id="A0A914NHX8"/>
<proteinExistence type="predicted"/>
<evidence type="ECO:0000313" key="7">
    <source>
        <dbReference type="Proteomes" id="UP000887563"/>
    </source>
</evidence>
<dbReference type="Gene3D" id="1.20.5.930">
    <property type="entry name" value="Bicelle-embedded integrin alpha(iib) transmembrane segment"/>
    <property type="match status" value="1"/>
</dbReference>
<dbReference type="GO" id="GO:0008305">
    <property type="term" value="C:integrin complex"/>
    <property type="evidence" value="ECO:0007669"/>
    <property type="project" value="TreeGrafter"/>
</dbReference>
<dbReference type="Gene3D" id="2.60.40.1530">
    <property type="entry name" value="ntegrin, alpha v. Chain A, domain 4"/>
    <property type="match status" value="1"/>
</dbReference>
<accession>A0A914NHX8</accession>
<dbReference type="InterPro" id="IPR032695">
    <property type="entry name" value="Integrin_dom_sf"/>
</dbReference>
<keyword evidence="5" id="KW-0812">Transmembrane</keyword>
<keyword evidence="4" id="KW-0325">Glycoprotein</keyword>
<keyword evidence="2" id="KW-0401">Integrin</keyword>
<sequence length="153" mass="17965">MKNLNCKDNSAHCVQLTCHFDYIGSNDSALIEIRARLWNWTFSAEDYRQFDYIAITSEGFIELDPSQGILEEKSNNFARITTRAYPDRPQQEDHINLWILLLSIFIGFGLLGILILCCWHFGFFNRKRPQLELHQAHYAREREEMEESFGMGL</sequence>
<keyword evidence="5" id="KW-1133">Transmembrane helix</keyword>
<dbReference type="PANTHER" id="PTHR23220:SF122">
    <property type="entry name" value="INTEGRIN ALPHA-PS1"/>
    <property type="match status" value="1"/>
</dbReference>
<dbReference type="Proteomes" id="UP000887563">
    <property type="component" value="Unplaced"/>
</dbReference>
<dbReference type="GO" id="GO:0098609">
    <property type="term" value="P:cell-cell adhesion"/>
    <property type="evidence" value="ECO:0007669"/>
    <property type="project" value="TreeGrafter"/>
</dbReference>
<feature type="domain" description="Integrin alpha third immunoglobulin-like" evidence="6">
    <location>
        <begin position="2"/>
        <end position="86"/>
    </location>
</feature>
<dbReference type="GO" id="GO:0005178">
    <property type="term" value="F:integrin binding"/>
    <property type="evidence" value="ECO:0007669"/>
    <property type="project" value="TreeGrafter"/>
</dbReference>
<keyword evidence="7" id="KW-1185">Reference proteome</keyword>
<keyword evidence="3 5" id="KW-0472">Membrane</keyword>
<evidence type="ECO:0000259" key="6">
    <source>
        <dbReference type="Pfam" id="PF20806"/>
    </source>
</evidence>
<dbReference type="GO" id="GO:0009897">
    <property type="term" value="C:external side of plasma membrane"/>
    <property type="evidence" value="ECO:0007669"/>
    <property type="project" value="TreeGrafter"/>
</dbReference>
<evidence type="ECO:0000313" key="8">
    <source>
        <dbReference type="WBParaSite" id="Minc3s06606g40058"/>
    </source>
</evidence>